<gene>
    <name evidence="2" type="ORF">LZC94_16615</name>
</gene>
<organism evidence="2 3">
    <name type="scientific">Pendulispora albinea</name>
    <dbReference type="NCBI Taxonomy" id="2741071"/>
    <lineage>
        <taxon>Bacteria</taxon>
        <taxon>Pseudomonadati</taxon>
        <taxon>Myxococcota</taxon>
        <taxon>Myxococcia</taxon>
        <taxon>Myxococcales</taxon>
        <taxon>Sorangiineae</taxon>
        <taxon>Pendulisporaceae</taxon>
        <taxon>Pendulispora</taxon>
    </lineage>
</organism>
<evidence type="ECO:0000313" key="2">
    <source>
        <dbReference type="EMBL" id="WXB18848.1"/>
    </source>
</evidence>
<reference evidence="2 3" key="1">
    <citation type="submission" date="2021-12" db="EMBL/GenBank/DDBJ databases">
        <title>Discovery of the Pendulisporaceae a myxobacterial family with distinct sporulation behavior and unique specialized metabolism.</title>
        <authorList>
            <person name="Garcia R."/>
            <person name="Popoff A."/>
            <person name="Bader C.D."/>
            <person name="Loehr J."/>
            <person name="Walesch S."/>
            <person name="Walt C."/>
            <person name="Boldt J."/>
            <person name="Bunk B."/>
            <person name="Haeckl F.J.F.P.J."/>
            <person name="Gunesch A.P."/>
            <person name="Birkelbach J."/>
            <person name="Nuebel U."/>
            <person name="Pietschmann T."/>
            <person name="Bach T."/>
            <person name="Mueller R."/>
        </authorList>
    </citation>
    <scope>NUCLEOTIDE SEQUENCE [LARGE SCALE GENOMIC DNA]</scope>
    <source>
        <strain evidence="2 3">MSr11954</strain>
    </source>
</reference>
<feature type="region of interest" description="Disordered" evidence="1">
    <location>
        <begin position="200"/>
        <end position="237"/>
    </location>
</feature>
<dbReference type="EMBL" id="CP089984">
    <property type="protein sequence ID" value="WXB18848.1"/>
    <property type="molecule type" value="Genomic_DNA"/>
</dbReference>
<proteinExistence type="predicted"/>
<dbReference type="RefSeq" id="WP_394828473.1">
    <property type="nucleotide sequence ID" value="NZ_CP089984.1"/>
</dbReference>
<protein>
    <recommendedName>
        <fullName evidence="4">Secreted protein</fullName>
    </recommendedName>
</protein>
<accession>A0ABZ2M8K3</accession>
<dbReference type="Proteomes" id="UP001370348">
    <property type="component" value="Chromosome"/>
</dbReference>
<evidence type="ECO:0000256" key="1">
    <source>
        <dbReference type="SAM" id="MobiDB-lite"/>
    </source>
</evidence>
<evidence type="ECO:0000313" key="3">
    <source>
        <dbReference type="Proteomes" id="UP001370348"/>
    </source>
</evidence>
<sequence>MKKTSYGFVLGSLLVATFTGYGSGCSNDETQVGSCNIADASKAPGYLPPVRAASQCTDPQLAEFRDACTGPKATETACNAFYAKNTSCRECLFPPESITTYEGAYLGSFPNQPGYLSLLGASSACVTAYHNAFACNIVACQFCGTTKACNDKVLGKGGQCEAKYAAFQSACTSAEDKAALQKTESDLSDLVGFLKAFCGAPRPVNDGGTDGSTDASDSGSSDSGDAGDASLDASTDA</sequence>
<keyword evidence="3" id="KW-1185">Reference proteome</keyword>
<evidence type="ECO:0008006" key="4">
    <source>
        <dbReference type="Google" id="ProtNLM"/>
    </source>
</evidence>
<name>A0ABZ2M8K3_9BACT</name>
<feature type="compositionally biased region" description="Low complexity" evidence="1">
    <location>
        <begin position="211"/>
        <end position="237"/>
    </location>
</feature>